<evidence type="ECO:0000313" key="4">
    <source>
        <dbReference type="Proteomes" id="UP001596472"/>
    </source>
</evidence>
<evidence type="ECO:0000256" key="1">
    <source>
        <dbReference type="SAM" id="MobiDB-lite"/>
    </source>
</evidence>
<dbReference type="EMBL" id="JBHTBS010000016">
    <property type="protein sequence ID" value="MFC7339426.1"/>
    <property type="molecule type" value="Genomic_DNA"/>
</dbReference>
<accession>A0ABW2LF66</accession>
<protein>
    <submittedName>
        <fullName evidence="3">Uncharacterized protein</fullName>
    </submittedName>
</protein>
<organism evidence="3 4">
    <name type="scientific">Haloferula chungangensis</name>
    <dbReference type="NCBI Taxonomy" id="1048331"/>
    <lineage>
        <taxon>Bacteria</taxon>
        <taxon>Pseudomonadati</taxon>
        <taxon>Verrucomicrobiota</taxon>
        <taxon>Verrucomicrobiia</taxon>
        <taxon>Verrucomicrobiales</taxon>
        <taxon>Verrucomicrobiaceae</taxon>
        <taxon>Haloferula</taxon>
    </lineage>
</organism>
<dbReference type="RefSeq" id="WP_379716214.1">
    <property type="nucleotide sequence ID" value="NZ_JBHTBS010000016.1"/>
</dbReference>
<keyword evidence="2" id="KW-0732">Signal</keyword>
<feature type="signal peptide" evidence="2">
    <location>
        <begin position="1"/>
        <end position="20"/>
    </location>
</feature>
<feature type="region of interest" description="Disordered" evidence="1">
    <location>
        <begin position="150"/>
        <end position="173"/>
    </location>
</feature>
<comment type="caution">
    <text evidence="3">The sequence shown here is derived from an EMBL/GenBank/DDBJ whole genome shotgun (WGS) entry which is preliminary data.</text>
</comment>
<sequence>MKSILSGLAVTSGLVMSVAAQVPQAYEIPPVLSASQILSADEMQGPHFRVRDSAPSDGYMTHFTIDSDFGVFECAGERQVDQRIQEIAAIAKLTQVSRSDLFAEGVKRSVEAPIDAVKNIVEDPKESVKQLPKTVGHFFSKVGNSISSTAKKVGKKSEESDGEMSSEEWAAAGRGAGNAAKSVAGYDKAKLDTARQLGVDPYSDNERLQEEMDKVTWAFFAGGLPLRIGASVASGGASMALTATKTVGLPTEIYDVTPSELALRDRDMMIAMGVPAPTIDTVFMNPALTISLRHGILTTLNQMPGGPGRVDVVTAVAALEKHGQADFFLTALKQLAARHATAPYLEVKLLGRLPGGLTADEYLEIAAPVDYVSWTQQVAEFARRDDLTGARKRLLITGKMSEAAAAGFADANWQVVYTK</sequence>
<proteinExistence type="predicted"/>
<gene>
    <name evidence="3" type="ORF">ACFQY0_19695</name>
</gene>
<name>A0ABW2LF66_9BACT</name>
<keyword evidence="4" id="KW-1185">Reference proteome</keyword>
<reference evidence="4" key="1">
    <citation type="journal article" date="2019" name="Int. J. Syst. Evol. Microbiol.">
        <title>The Global Catalogue of Microorganisms (GCM) 10K type strain sequencing project: providing services to taxonomists for standard genome sequencing and annotation.</title>
        <authorList>
            <consortium name="The Broad Institute Genomics Platform"/>
            <consortium name="The Broad Institute Genome Sequencing Center for Infectious Disease"/>
            <person name="Wu L."/>
            <person name="Ma J."/>
        </authorList>
    </citation>
    <scope>NUCLEOTIDE SEQUENCE [LARGE SCALE GENOMIC DNA]</scope>
    <source>
        <strain evidence="4">CGMCC 4.1467</strain>
    </source>
</reference>
<evidence type="ECO:0000256" key="2">
    <source>
        <dbReference type="SAM" id="SignalP"/>
    </source>
</evidence>
<dbReference type="Proteomes" id="UP001596472">
    <property type="component" value="Unassembled WGS sequence"/>
</dbReference>
<evidence type="ECO:0000313" key="3">
    <source>
        <dbReference type="EMBL" id="MFC7339426.1"/>
    </source>
</evidence>
<feature type="chain" id="PRO_5047304724" evidence="2">
    <location>
        <begin position="21"/>
        <end position="419"/>
    </location>
</feature>